<feature type="signal peptide" evidence="3">
    <location>
        <begin position="1"/>
        <end position="24"/>
    </location>
</feature>
<keyword evidence="5" id="KW-1185">Reference proteome</keyword>
<dbReference type="Proteomes" id="UP000192257">
    <property type="component" value="Unassembled WGS sequence"/>
</dbReference>
<dbReference type="EMBL" id="NBCO01000008">
    <property type="protein sequence ID" value="ORC90352.1"/>
    <property type="molecule type" value="Genomic_DNA"/>
</dbReference>
<name>A0A1X0P0B0_9TRYP</name>
<dbReference type="VEuPathDB" id="TriTrypDB:TM35_000081500"/>
<evidence type="ECO:0000256" key="1">
    <source>
        <dbReference type="SAM" id="Coils"/>
    </source>
</evidence>
<feature type="region of interest" description="Disordered" evidence="2">
    <location>
        <begin position="179"/>
        <end position="204"/>
    </location>
</feature>
<evidence type="ECO:0000256" key="3">
    <source>
        <dbReference type="SAM" id="SignalP"/>
    </source>
</evidence>
<accession>A0A1X0P0B0</accession>
<sequence length="204" mass="22005">MSMLSCRVLCLLAIVLCCVGLTHAAPANGGMAKFIEQAREKVKETLRLKEDCANVATTAREAANEAFVFARETESKLATIAADPNEVEKTKTKGRKLIENATKAADNAKEVAENAIQSATQTESEADLYLKEGERADALKAAEEADKAAHAAITDIEAAKTHANDVENVLQKLDAEVAAAEKKEKQLESQPHRQTKETSLGEQQ</sequence>
<organism evidence="4 5">
    <name type="scientific">Trypanosoma theileri</name>
    <dbReference type="NCBI Taxonomy" id="67003"/>
    <lineage>
        <taxon>Eukaryota</taxon>
        <taxon>Discoba</taxon>
        <taxon>Euglenozoa</taxon>
        <taxon>Kinetoplastea</taxon>
        <taxon>Metakinetoplastina</taxon>
        <taxon>Trypanosomatida</taxon>
        <taxon>Trypanosomatidae</taxon>
        <taxon>Trypanosoma</taxon>
    </lineage>
</organism>
<reference evidence="4 5" key="1">
    <citation type="submission" date="2017-03" db="EMBL/GenBank/DDBJ databases">
        <title>An alternative strategy for trypanosome survival in the mammalian bloodstream revealed through genome and transcriptome analysis of the ubiquitous bovine parasite Trypanosoma (Megatrypanum) theileri.</title>
        <authorList>
            <person name="Kelly S."/>
            <person name="Ivens A."/>
            <person name="Mott A."/>
            <person name="O'Neill E."/>
            <person name="Emms D."/>
            <person name="Macleod O."/>
            <person name="Voorheis P."/>
            <person name="Matthews J."/>
            <person name="Matthews K."/>
            <person name="Carrington M."/>
        </authorList>
    </citation>
    <scope>NUCLEOTIDE SEQUENCE [LARGE SCALE GENOMIC DNA]</scope>
    <source>
        <strain evidence="4">Edinburgh</strain>
    </source>
</reference>
<feature type="coiled-coil region" evidence="1">
    <location>
        <begin position="98"/>
        <end position="125"/>
    </location>
</feature>
<dbReference type="GeneID" id="39983795"/>
<proteinExistence type="predicted"/>
<keyword evidence="3" id="KW-0732">Signal</keyword>
<evidence type="ECO:0000313" key="5">
    <source>
        <dbReference type="Proteomes" id="UP000192257"/>
    </source>
</evidence>
<dbReference type="RefSeq" id="XP_028884418.1">
    <property type="nucleotide sequence ID" value="XM_029024015.1"/>
</dbReference>
<protein>
    <submittedName>
        <fullName evidence="4">Uncharacterized protein</fullName>
    </submittedName>
</protein>
<dbReference type="AlphaFoldDB" id="A0A1X0P0B0"/>
<feature type="non-terminal residue" evidence="4">
    <location>
        <position position="204"/>
    </location>
</feature>
<feature type="compositionally biased region" description="Basic and acidic residues" evidence="2">
    <location>
        <begin position="179"/>
        <end position="196"/>
    </location>
</feature>
<evidence type="ECO:0000256" key="2">
    <source>
        <dbReference type="SAM" id="MobiDB-lite"/>
    </source>
</evidence>
<gene>
    <name evidence="4" type="ORF">TM35_000081500</name>
</gene>
<feature type="chain" id="PRO_5011987032" evidence="3">
    <location>
        <begin position="25"/>
        <end position="204"/>
    </location>
</feature>
<keyword evidence="1" id="KW-0175">Coiled coil</keyword>
<evidence type="ECO:0000313" key="4">
    <source>
        <dbReference type="EMBL" id="ORC90352.1"/>
    </source>
</evidence>
<comment type="caution">
    <text evidence="4">The sequence shown here is derived from an EMBL/GenBank/DDBJ whole genome shotgun (WGS) entry which is preliminary data.</text>
</comment>